<dbReference type="GO" id="GO:0042729">
    <property type="term" value="C:DASH complex"/>
    <property type="evidence" value="ECO:0007669"/>
    <property type="project" value="InterPro"/>
</dbReference>
<evidence type="ECO:0000256" key="8">
    <source>
        <dbReference type="ARBA" id="ARBA00022838"/>
    </source>
</evidence>
<dbReference type="EMBL" id="JANBQB010000184">
    <property type="protein sequence ID" value="KAJ1980115.1"/>
    <property type="molecule type" value="Genomic_DNA"/>
</dbReference>
<evidence type="ECO:0000256" key="12">
    <source>
        <dbReference type="ARBA" id="ARBA00032583"/>
    </source>
</evidence>
<sequence length="337" mass="37767">MANQRALGQCVNALQSCQGALADTLSSLHTLTSSFDRTTTLLRQNKTAEYVPEAELTRLQSVFHEQMIPTLQTQVEWLESAMEGVQAQHTELEEKVQEKLEQSVDAEAQERVTQRYHAQIEAAHQRLTEEEDALVALANEIALKQRALMLDTDPNDLVQSSQQTEDPTQQAVDSLKKQLKALDTEIDNAQCQSEPPTAEHDGLVEPYSTSVTATLDALTVHVPELKNQMETQLWPYMQEIQRQGLERLTGLFKVCFPTLEPFMTDILHTLLATEGKELVVKTLAERYTKPHDQRQLLTQAITTLCSLGLAETAVEVNPGTPTNGELLLRIRLETDQD</sequence>
<evidence type="ECO:0000256" key="5">
    <source>
        <dbReference type="ARBA" id="ARBA00016329"/>
    </source>
</evidence>
<protein>
    <recommendedName>
        <fullName evidence="5">DASH complex subunit SPC19</fullName>
    </recommendedName>
    <alternativeName>
        <fullName evidence="12">Outer kinetochore protein SPC19</fullName>
    </alternativeName>
</protein>
<comment type="caution">
    <text evidence="14">The sequence shown here is derived from an EMBL/GenBank/DDBJ whole genome shotgun (WGS) entry which is preliminary data.</text>
</comment>
<evidence type="ECO:0000256" key="10">
    <source>
        <dbReference type="ARBA" id="ARBA00023242"/>
    </source>
</evidence>
<evidence type="ECO:0000256" key="6">
    <source>
        <dbReference type="ARBA" id="ARBA00022454"/>
    </source>
</evidence>
<dbReference type="PANTHER" id="PTHR28262">
    <property type="entry name" value="DASH COMPLEX SUBUNIT SPC19"/>
    <property type="match status" value="1"/>
</dbReference>
<gene>
    <name evidence="14" type="ORF">H4R34_002573</name>
</gene>
<keyword evidence="11" id="KW-0137">Centromere</keyword>
<evidence type="ECO:0000256" key="1">
    <source>
        <dbReference type="ARBA" id="ARBA00004123"/>
    </source>
</evidence>
<evidence type="ECO:0000256" key="13">
    <source>
        <dbReference type="SAM" id="Coils"/>
    </source>
</evidence>
<keyword evidence="7" id="KW-0963">Cytoplasm</keyword>
<reference evidence="14" key="1">
    <citation type="submission" date="2022-07" db="EMBL/GenBank/DDBJ databases">
        <title>Phylogenomic reconstructions and comparative analyses of Kickxellomycotina fungi.</title>
        <authorList>
            <person name="Reynolds N.K."/>
            <person name="Stajich J.E."/>
            <person name="Barry K."/>
            <person name="Grigoriev I.V."/>
            <person name="Crous P."/>
            <person name="Smith M.E."/>
        </authorList>
    </citation>
    <scope>NUCLEOTIDE SEQUENCE</scope>
    <source>
        <strain evidence="14">RSA 567</strain>
    </source>
</reference>
<evidence type="ECO:0000313" key="15">
    <source>
        <dbReference type="Proteomes" id="UP001151582"/>
    </source>
</evidence>
<accession>A0A9W8ECS7</accession>
<evidence type="ECO:0000313" key="14">
    <source>
        <dbReference type="EMBL" id="KAJ1980115.1"/>
    </source>
</evidence>
<dbReference type="Pfam" id="PF08287">
    <property type="entry name" value="DASH_Spc19"/>
    <property type="match status" value="1"/>
</dbReference>
<dbReference type="InterPro" id="IPR013251">
    <property type="entry name" value="DASH_Spc19"/>
</dbReference>
<comment type="similarity">
    <text evidence="4">Belongs to the DASH complex SPC19 family.</text>
</comment>
<evidence type="ECO:0000256" key="7">
    <source>
        <dbReference type="ARBA" id="ARBA00022490"/>
    </source>
</evidence>
<feature type="coiled-coil region" evidence="13">
    <location>
        <begin position="75"/>
        <end position="140"/>
    </location>
</feature>
<keyword evidence="9" id="KW-0206">Cytoskeleton</keyword>
<keyword evidence="8" id="KW-0995">Kinetochore</keyword>
<keyword evidence="13" id="KW-0175">Coiled coil</keyword>
<evidence type="ECO:0000256" key="4">
    <source>
        <dbReference type="ARBA" id="ARBA00008952"/>
    </source>
</evidence>
<organism evidence="14 15">
    <name type="scientific">Dimargaris verticillata</name>
    <dbReference type="NCBI Taxonomy" id="2761393"/>
    <lineage>
        <taxon>Eukaryota</taxon>
        <taxon>Fungi</taxon>
        <taxon>Fungi incertae sedis</taxon>
        <taxon>Zoopagomycota</taxon>
        <taxon>Kickxellomycotina</taxon>
        <taxon>Dimargaritomycetes</taxon>
        <taxon>Dimargaritales</taxon>
        <taxon>Dimargaritaceae</taxon>
        <taxon>Dimargaris</taxon>
    </lineage>
</organism>
<dbReference type="PROSITE" id="PS51257">
    <property type="entry name" value="PROKAR_LIPOPROTEIN"/>
    <property type="match status" value="1"/>
</dbReference>
<evidence type="ECO:0000256" key="2">
    <source>
        <dbReference type="ARBA" id="ARBA00004186"/>
    </source>
</evidence>
<dbReference type="GO" id="GO:0008608">
    <property type="term" value="P:attachment of spindle microtubules to kinetochore"/>
    <property type="evidence" value="ECO:0007669"/>
    <property type="project" value="InterPro"/>
</dbReference>
<name>A0A9W8ECS7_9FUNG</name>
<evidence type="ECO:0000256" key="3">
    <source>
        <dbReference type="ARBA" id="ARBA00004629"/>
    </source>
</evidence>
<keyword evidence="6" id="KW-0158">Chromosome</keyword>
<evidence type="ECO:0000256" key="11">
    <source>
        <dbReference type="ARBA" id="ARBA00023328"/>
    </source>
</evidence>
<evidence type="ECO:0000256" key="9">
    <source>
        <dbReference type="ARBA" id="ARBA00023212"/>
    </source>
</evidence>
<dbReference type="AlphaFoldDB" id="A0A9W8ECS7"/>
<comment type="subcellular location">
    <subcellularLocation>
        <location evidence="3">Chromosome</location>
        <location evidence="3">Centromere</location>
        <location evidence="3">Kinetochore</location>
    </subcellularLocation>
    <subcellularLocation>
        <location evidence="2">Cytoplasm</location>
        <location evidence="2">Cytoskeleton</location>
        <location evidence="2">Spindle</location>
    </subcellularLocation>
    <subcellularLocation>
        <location evidence="1">Nucleus</location>
    </subcellularLocation>
</comment>
<dbReference type="GO" id="GO:0005876">
    <property type="term" value="C:spindle microtubule"/>
    <property type="evidence" value="ECO:0007669"/>
    <property type="project" value="InterPro"/>
</dbReference>
<dbReference type="OrthoDB" id="5568303at2759"/>
<dbReference type="Proteomes" id="UP001151582">
    <property type="component" value="Unassembled WGS sequence"/>
</dbReference>
<dbReference type="PANTHER" id="PTHR28262:SF1">
    <property type="entry name" value="DASH COMPLEX SUBUNIT SPC19"/>
    <property type="match status" value="1"/>
</dbReference>
<keyword evidence="10" id="KW-0539">Nucleus</keyword>
<proteinExistence type="inferred from homology"/>
<keyword evidence="15" id="KW-1185">Reference proteome</keyword>